<protein>
    <submittedName>
        <fullName evidence="10">Helicase-related protein</fullName>
    </submittedName>
</protein>
<dbReference type="AlphaFoldDB" id="A0AA42S6G9"/>
<dbReference type="GO" id="GO:0003678">
    <property type="term" value="F:DNA helicase activity"/>
    <property type="evidence" value="ECO:0007669"/>
    <property type="project" value="TreeGrafter"/>
</dbReference>
<dbReference type="PROSITE" id="PS51192">
    <property type="entry name" value="HELICASE_ATP_BIND_1"/>
    <property type="match status" value="1"/>
</dbReference>
<evidence type="ECO:0000256" key="3">
    <source>
        <dbReference type="ARBA" id="ARBA00022801"/>
    </source>
</evidence>
<feature type="domain" description="Helicase ATP-binding" evidence="8">
    <location>
        <begin position="279"/>
        <end position="427"/>
    </location>
</feature>
<dbReference type="PANTHER" id="PTHR47964">
    <property type="entry name" value="ATP-DEPENDENT DNA HELICASE HOMOLOG RECG, CHLOROPLASTIC"/>
    <property type="match status" value="1"/>
</dbReference>
<evidence type="ECO:0000256" key="7">
    <source>
        <dbReference type="ARBA" id="ARBA00023204"/>
    </source>
</evidence>
<dbReference type="InterPro" id="IPR011545">
    <property type="entry name" value="DEAD/DEAH_box_helicase_dom"/>
</dbReference>
<organism evidence="10 11">
    <name type="scientific">Achromobacter spanius</name>
    <dbReference type="NCBI Taxonomy" id="217203"/>
    <lineage>
        <taxon>Bacteria</taxon>
        <taxon>Pseudomonadati</taxon>
        <taxon>Pseudomonadota</taxon>
        <taxon>Betaproteobacteria</taxon>
        <taxon>Burkholderiales</taxon>
        <taxon>Alcaligenaceae</taxon>
        <taxon>Achromobacter</taxon>
    </lineage>
</organism>
<dbReference type="GO" id="GO:0006281">
    <property type="term" value="P:DNA repair"/>
    <property type="evidence" value="ECO:0007669"/>
    <property type="project" value="UniProtKB-KW"/>
</dbReference>
<dbReference type="SMART" id="SM00487">
    <property type="entry name" value="DEXDc"/>
    <property type="match status" value="1"/>
</dbReference>
<evidence type="ECO:0000313" key="10">
    <source>
        <dbReference type="EMBL" id="MDH0738641.1"/>
    </source>
</evidence>
<dbReference type="SMART" id="SM00490">
    <property type="entry name" value="HELICc"/>
    <property type="match status" value="1"/>
</dbReference>
<dbReference type="Gene3D" id="3.40.50.300">
    <property type="entry name" value="P-loop containing nucleotide triphosphate hydrolases"/>
    <property type="match status" value="2"/>
</dbReference>
<dbReference type="GO" id="GO:0005524">
    <property type="term" value="F:ATP binding"/>
    <property type="evidence" value="ECO:0007669"/>
    <property type="project" value="UniProtKB-KW"/>
</dbReference>
<evidence type="ECO:0000313" key="11">
    <source>
        <dbReference type="Proteomes" id="UP001161094"/>
    </source>
</evidence>
<keyword evidence="4 10" id="KW-0347">Helicase</keyword>
<dbReference type="SUPFAM" id="SSF52540">
    <property type="entry name" value="P-loop containing nucleoside triphosphate hydrolases"/>
    <property type="match status" value="1"/>
</dbReference>
<dbReference type="PANTHER" id="PTHR47964:SF1">
    <property type="entry name" value="ATP-DEPENDENT DNA HELICASE HOMOLOG RECG, CHLOROPLASTIC"/>
    <property type="match status" value="1"/>
</dbReference>
<keyword evidence="7" id="KW-0234">DNA repair</keyword>
<reference evidence="10" key="1">
    <citation type="submission" date="2022-09" db="EMBL/GenBank/DDBJ databases">
        <title>Intensive care unit water sources are persistently colonized with multi-drug resistant bacteria and are the site of extensive horizontal gene transfer of antibiotic resistance genes.</title>
        <authorList>
            <person name="Diorio-Toth L."/>
        </authorList>
    </citation>
    <scope>NUCLEOTIDE SEQUENCE</scope>
    <source>
        <strain evidence="10">GD03843</strain>
    </source>
</reference>
<evidence type="ECO:0000256" key="1">
    <source>
        <dbReference type="ARBA" id="ARBA00022741"/>
    </source>
</evidence>
<keyword evidence="6" id="KW-0238">DNA-binding</keyword>
<evidence type="ECO:0000256" key="2">
    <source>
        <dbReference type="ARBA" id="ARBA00022763"/>
    </source>
</evidence>
<name>A0AA42S6G9_9BURK</name>
<keyword evidence="1" id="KW-0547">Nucleotide-binding</keyword>
<sequence length="656" mass="70498">MNATAVNHIDALWKSLAKAGVDSREAALLIAPAGYHDYRQPSTILPVANQGSESYVLVACISIVFMTQSGRPVDRESMEAGRVFVRASDSAGSEADFHCYGDMANWRTVMPGDDIFVAGVLRSSHGRASMVNPSFIAADARGGVRPFYRGKQGVLGGDKIRLAVHSVGPDGIPGAVALLSQRTGMDADAIRATIDMPAESLIRQLHWPDSLADATQSLAAARALSLAAIAWKVGANRERTNQPKSRIVLTVERLAELIKMVPYPMTKDQRRAVKHIMDDLSSNLAMARLLSGDVGTGKTAVYLVIAAAASEVGARVAIVCPSRPLAAQVHSECVAFFPHIKAVCMIAGAKPKDVDDALVIGTTAIISWAKKGGRAFDLVIVDEQQKFSTAQRAALVGPSTNLLEVTATAIPRTVALVGLAGMDVSELREVPVTKLVRTRLVDREKAQQLSAFVKDLIAKGGQAALIYPLVDGDDDQASGTSAFRRFPAHFSDRVGFVHGRMKDEEKDEVLKRMREKEIDLLVSTTLIEVGVTLPSLVCMVVVHPERFGVTQLHQLRGRLARTGGKGYFFMLLDGEIKQASLDRLRLLEECADGFSLAVRDAAMRGPGDVFHDLGAQSGATRSLFMGIELTYSDLEHAALRALAFEAESRIAGQGAQ</sequence>
<dbReference type="GO" id="GO:0016787">
    <property type="term" value="F:hydrolase activity"/>
    <property type="evidence" value="ECO:0007669"/>
    <property type="project" value="UniProtKB-KW"/>
</dbReference>
<dbReference type="Proteomes" id="UP001161094">
    <property type="component" value="Unassembled WGS sequence"/>
</dbReference>
<evidence type="ECO:0000259" key="8">
    <source>
        <dbReference type="PROSITE" id="PS51192"/>
    </source>
</evidence>
<dbReference type="GO" id="GO:0003677">
    <property type="term" value="F:DNA binding"/>
    <property type="evidence" value="ECO:0007669"/>
    <property type="project" value="UniProtKB-KW"/>
</dbReference>
<gene>
    <name evidence="10" type="ORF">N5D93_22680</name>
</gene>
<keyword evidence="2" id="KW-0227">DNA damage</keyword>
<evidence type="ECO:0000259" key="9">
    <source>
        <dbReference type="PROSITE" id="PS51194"/>
    </source>
</evidence>
<accession>A0AA42S6G9</accession>
<keyword evidence="3" id="KW-0378">Hydrolase</keyword>
<proteinExistence type="predicted"/>
<dbReference type="InterPro" id="IPR001650">
    <property type="entry name" value="Helicase_C-like"/>
</dbReference>
<dbReference type="InterPro" id="IPR014001">
    <property type="entry name" value="Helicase_ATP-bd"/>
</dbReference>
<dbReference type="PROSITE" id="PS51194">
    <property type="entry name" value="HELICASE_CTER"/>
    <property type="match status" value="1"/>
</dbReference>
<evidence type="ECO:0000256" key="5">
    <source>
        <dbReference type="ARBA" id="ARBA00022840"/>
    </source>
</evidence>
<keyword evidence="5" id="KW-0067">ATP-binding</keyword>
<dbReference type="RefSeq" id="WP_092578925.1">
    <property type="nucleotide sequence ID" value="NZ_JAOCDZ010000018.1"/>
</dbReference>
<evidence type="ECO:0000256" key="4">
    <source>
        <dbReference type="ARBA" id="ARBA00022806"/>
    </source>
</evidence>
<dbReference type="EMBL" id="JAOCDZ010000018">
    <property type="protein sequence ID" value="MDH0738641.1"/>
    <property type="molecule type" value="Genomic_DNA"/>
</dbReference>
<dbReference type="InterPro" id="IPR027417">
    <property type="entry name" value="P-loop_NTPase"/>
</dbReference>
<dbReference type="Pfam" id="PF00270">
    <property type="entry name" value="DEAD"/>
    <property type="match status" value="1"/>
</dbReference>
<feature type="domain" description="Helicase C-terminal" evidence="9">
    <location>
        <begin position="452"/>
        <end position="602"/>
    </location>
</feature>
<comment type="caution">
    <text evidence="10">The sequence shown here is derived from an EMBL/GenBank/DDBJ whole genome shotgun (WGS) entry which is preliminary data.</text>
</comment>
<dbReference type="InterPro" id="IPR047112">
    <property type="entry name" value="RecG/Mfd"/>
</dbReference>
<dbReference type="Pfam" id="PF00271">
    <property type="entry name" value="Helicase_C"/>
    <property type="match status" value="1"/>
</dbReference>
<evidence type="ECO:0000256" key="6">
    <source>
        <dbReference type="ARBA" id="ARBA00023125"/>
    </source>
</evidence>